<name>A0A0F8ZJD2_9ZZZZ</name>
<proteinExistence type="predicted"/>
<dbReference type="EMBL" id="LAZR01050975">
    <property type="protein sequence ID" value="KKK86160.1"/>
    <property type="molecule type" value="Genomic_DNA"/>
</dbReference>
<gene>
    <name evidence="1" type="ORF">LCGC14_2766030</name>
</gene>
<reference evidence="1" key="1">
    <citation type="journal article" date="2015" name="Nature">
        <title>Complex archaea that bridge the gap between prokaryotes and eukaryotes.</title>
        <authorList>
            <person name="Spang A."/>
            <person name="Saw J.H."/>
            <person name="Jorgensen S.L."/>
            <person name="Zaremba-Niedzwiedzka K."/>
            <person name="Martijn J."/>
            <person name="Lind A.E."/>
            <person name="van Eijk R."/>
            <person name="Schleper C."/>
            <person name="Guy L."/>
            <person name="Ettema T.J."/>
        </authorList>
    </citation>
    <scope>NUCLEOTIDE SEQUENCE</scope>
</reference>
<dbReference type="AlphaFoldDB" id="A0A0F8ZJD2"/>
<evidence type="ECO:0000313" key="1">
    <source>
        <dbReference type="EMBL" id="KKK86160.1"/>
    </source>
</evidence>
<organism evidence="1">
    <name type="scientific">marine sediment metagenome</name>
    <dbReference type="NCBI Taxonomy" id="412755"/>
    <lineage>
        <taxon>unclassified sequences</taxon>
        <taxon>metagenomes</taxon>
        <taxon>ecological metagenomes</taxon>
    </lineage>
</organism>
<protein>
    <submittedName>
        <fullName evidence="1">Uncharacterized protein</fullName>
    </submittedName>
</protein>
<sequence length="93" mass="10161">MRRTPQSSVSRIQPTVALPEVTPGYGYMNPLAGQADLIDSLTRPMHRRSSTMIGHWGVNRPALARAFATFLQTDSGAPLLLVGDQLTGEQEVR</sequence>
<comment type="caution">
    <text evidence="1">The sequence shown here is derived from an EMBL/GenBank/DDBJ whole genome shotgun (WGS) entry which is preliminary data.</text>
</comment>
<accession>A0A0F8ZJD2</accession>